<dbReference type="InterPro" id="IPR003593">
    <property type="entry name" value="AAA+_ATPase"/>
</dbReference>
<dbReference type="Pfam" id="PF01695">
    <property type="entry name" value="IstB_IS21"/>
    <property type="match status" value="1"/>
</dbReference>
<gene>
    <name evidence="5" type="ORF">JOC73_002934</name>
</gene>
<dbReference type="Gene3D" id="3.40.50.300">
    <property type="entry name" value="P-loop containing nucleotide triphosphate hydrolases"/>
    <property type="match status" value="1"/>
</dbReference>
<dbReference type="InterPro" id="IPR027417">
    <property type="entry name" value="P-loop_NTPase"/>
</dbReference>
<keyword evidence="6" id="KW-1185">Reference proteome</keyword>
<proteinExistence type="inferred from homology"/>
<evidence type="ECO:0000256" key="1">
    <source>
        <dbReference type="ARBA" id="ARBA00008059"/>
    </source>
</evidence>
<evidence type="ECO:0000256" key="3">
    <source>
        <dbReference type="ARBA" id="ARBA00022840"/>
    </source>
</evidence>
<dbReference type="PANTHER" id="PTHR30050:SF4">
    <property type="entry name" value="ATP-BINDING PROTEIN RV3427C IN INSERTION SEQUENCE-RELATED"/>
    <property type="match status" value="1"/>
</dbReference>
<dbReference type="RefSeq" id="WP_204404475.1">
    <property type="nucleotide sequence ID" value="NZ_JAFBEE010000032.1"/>
</dbReference>
<name>A0ABS2NUA5_9FIRM</name>
<dbReference type="Proteomes" id="UP001314796">
    <property type="component" value="Unassembled WGS sequence"/>
</dbReference>
<dbReference type="SUPFAM" id="SSF52540">
    <property type="entry name" value="P-loop containing nucleoside triphosphate hydrolases"/>
    <property type="match status" value="1"/>
</dbReference>
<keyword evidence="3" id="KW-0067">ATP-binding</keyword>
<dbReference type="NCBIfam" id="NF038214">
    <property type="entry name" value="IS21_help_AAA"/>
    <property type="match status" value="1"/>
</dbReference>
<dbReference type="CDD" id="cd00009">
    <property type="entry name" value="AAA"/>
    <property type="match status" value="1"/>
</dbReference>
<dbReference type="PIRSF" id="PIRSF003073">
    <property type="entry name" value="DNAC_TnpB_IstB"/>
    <property type="match status" value="1"/>
</dbReference>
<comment type="similarity">
    <text evidence="1">Belongs to the IS21/IS1162 putative ATP-binding protein family.</text>
</comment>
<feature type="domain" description="AAA+ ATPase" evidence="4">
    <location>
        <begin position="106"/>
        <end position="239"/>
    </location>
</feature>
<dbReference type="InterPro" id="IPR047661">
    <property type="entry name" value="IstB"/>
</dbReference>
<keyword evidence="2" id="KW-0547">Nucleotide-binding</keyword>
<dbReference type="EMBL" id="JAFBEE010000032">
    <property type="protein sequence ID" value="MBM7616352.1"/>
    <property type="molecule type" value="Genomic_DNA"/>
</dbReference>
<evidence type="ECO:0000313" key="5">
    <source>
        <dbReference type="EMBL" id="MBM7616352.1"/>
    </source>
</evidence>
<accession>A0ABS2NUA5</accession>
<dbReference type="SMART" id="SM00382">
    <property type="entry name" value="AAA"/>
    <property type="match status" value="1"/>
</dbReference>
<comment type="caution">
    <text evidence="5">The sequence shown here is derived from an EMBL/GenBank/DDBJ whole genome shotgun (WGS) entry which is preliminary data.</text>
</comment>
<evidence type="ECO:0000259" key="4">
    <source>
        <dbReference type="SMART" id="SM00382"/>
    </source>
</evidence>
<evidence type="ECO:0000256" key="2">
    <source>
        <dbReference type="ARBA" id="ARBA00022741"/>
    </source>
</evidence>
<reference evidence="5 6" key="1">
    <citation type="submission" date="2021-01" db="EMBL/GenBank/DDBJ databases">
        <title>Genomic Encyclopedia of Type Strains, Phase IV (KMG-IV): sequencing the most valuable type-strain genomes for metagenomic binning, comparative biology and taxonomic classification.</title>
        <authorList>
            <person name="Goeker M."/>
        </authorList>
    </citation>
    <scope>NUCLEOTIDE SEQUENCE [LARGE SCALE GENOMIC DNA]</scope>
    <source>
        <strain evidence="5 6">DSM 25890</strain>
    </source>
</reference>
<organism evidence="5 6">
    <name type="scientific">Alkaliphilus hydrothermalis</name>
    <dbReference type="NCBI Taxonomy" id="1482730"/>
    <lineage>
        <taxon>Bacteria</taxon>
        <taxon>Bacillati</taxon>
        <taxon>Bacillota</taxon>
        <taxon>Clostridia</taxon>
        <taxon>Peptostreptococcales</taxon>
        <taxon>Natronincolaceae</taxon>
        <taxon>Alkaliphilus</taxon>
    </lineage>
</organism>
<protein>
    <submittedName>
        <fullName evidence="5">DNA replication protein DnaC</fullName>
    </submittedName>
</protein>
<dbReference type="InterPro" id="IPR028350">
    <property type="entry name" value="DNAC/IstB-like"/>
</dbReference>
<dbReference type="InterPro" id="IPR002611">
    <property type="entry name" value="IstB_ATP-bd"/>
</dbReference>
<sequence length="251" mass="28960">MNVKEGISIDNVYLENLLKKFKLLDIRDKYEEEIQLAIEKNLSYREFLANLLMIEEMGKKERLKMRNVKAANFESLKTLDQFDFSFPKTINMAKIKDLQTLTFLEKKENVILIGPPGVGKSHIATSLGIRACEEGKKVLFIPATRLIDELDAAYERKTLKQAFKRLSKIDLLIVDELGHMKLDKEKESIFFQLIRQRYEKNSLIITTNLPLGSWDEIFTSKLAATAILDRLVHHCHIISITGDSYRVKGQN</sequence>
<dbReference type="PANTHER" id="PTHR30050">
    <property type="entry name" value="CHROMOSOMAL REPLICATION INITIATOR PROTEIN DNAA"/>
    <property type="match status" value="1"/>
</dbReference>
<evidence type="ECO:0000313" key="6">
    <source>
        <dbReference type="Proteomes" id="UP001314796"/>
    </source>
</evidence>